<organism evidence="2 3">
    <name type="scientific">Hydnum rufescens UP504</name>
    <dbReference type="NCBI Taxonomy" id="1448309"/>
    <lineage>
        <taxon>Eukaryota</taxon>
        <taxon>Fungi</taxon>
        <taxon>Dikarya</taxon>
        <taxon>Basidiomycota</taxon>
        <taxon>Agaricomycotina</taxon>
        <taxon>Agaricomycetes</taxon>
        <taxon>Cantharellales</taxon>
        <taxon>Hydnaceae</taxon>
        <taxon>Hydnum</taxon>
    </lineage>
</organism>
<feature type="compositionally biased region" description="Polar residues" evidence="1">
    <location>
        <begin position="354"/>
        <end position="390"/>
    </location>
</feature>
<reference evidence="2" key="1">
    <citation type="journal article" date="2020" name="Nat. Commun.">
        <title>Large-scale genome sequencing of mycorrhizal fungi provides insights into the early evolution of symbiotic traits.</title>
        <authorList>
            <person name="Miyauchi S."/>
            <person name="Kiss E."/>
            <person name="Kuo A."/>
            <person name="Drula E."/>
            <person name="Kohler A."/>
            <person name="Sanchez-Garcia M."/>
            <person name="Morin E."/>
            <person name="Andreopoulos B."/>
            <person name="Barry K.W."/>
            <person name="Bonito G."/>
            <person name="Buee M."/>
            <person name="Carver A."/>
            <person name="Chen C."/>
            <person name="Cichocki N."/>
            <person name="Clum A."/>
            <person name="Culley D."/>
            <person name="Crous P.W."/>
            <person name="Fauchery L."/>
            <person name="Girlanda M."/>
            <person name="Hayes R.D."/>
            <person name="Keri Z."/>
            <person name="LaButti K."/>
            <person name="Lipzen A."/>
            <person name="Lombard V."/>
            <person name="Magnuson J."/>
            <person name="Maillard F."/>
            <person name="Murat C."/>
            <person name="Nolan M."/>
            <person name="Ohm R.A."/>
            <person name="Pangilinan J."/>
            <person name="Pereira M.F."/>
            <person name="Perotto S."/>
            <person name="Peter M."/>
            <person name="Pfister S."/>
            <person name="Riley R."/>
            <person name="Sitrit Y."/>
            <person name="Stielow J.B."/>
            <person name="Szollosi G."/>
            <person name="Zifcakova L."/>
            <person name="Stursova M."/>
            <person name="Spatafora J.W."/>
            <person name="Tedersoo L."/>
            <person name="Vaario L.M."/>
            <person name="Yamada A."/>
            <person name="Yan M."/>
            <person name="Wang P."/>
            <person name="Xu J."/>
            <person name="Bruns T."/>
            <person name="Baldrian P."/>
            <person name="Vilgalys R."/>
            <person name="Dunand C."/>
            <person name="Henrissat B."/>
            <person name="Grigoriev I.V."/>
            <person name="Hibbett D."/>
            <person name="Nagy L.G."/>
            <person name="Martin F.M."/>
        </authorList>
    </citation>
    <scope>NUCLEOTIDE SEQUENCE</scope>
    <source>
        <strain evidence="2">UP504</strain>
    </source>
</reference>
<evidence type="ECO:0000313" key="2">
    <source>
        <dbReference type="EMBL" id="KAF9516943.1"/>
    </source>
</evidence>
<protein>
    <submittedName>
        <fullName evidence="2">Uncharacterized protein</fullName>
    </submittedName>
</protein>
<feature type="region of interest" description="Disordered" evidence="1">
    <location>
        <begin position="1"/>
        <end position="394"/>
    </location>
</feature>
<dbReference type="Proteomes" id="UP000886523">
    <property type="component" value="Unassembled WGS sequence"/>
</dbReference>
<sequence>MSVQVENHNVDPHLFREPSLQDPRVSVSPDQVPTKELGVDVKEKRDETALTTPPMADYVEPQVPEGNNDKIPEIHHTPSDTRSSSALFDERTPTTASIPLPDDTESTTLGDDFIHIDKDAVKPELINKESTSTDPDSAETHAPENEEITSGTHVEEEQDGQGAGRQTAPVATAKSSTPARSEAVNPEAVQPAEGNNETIETELIGKAAPIADADSLTIREPELEPPSVSPGHDTKGPIPEGETIPMAKPEPPFVDSHNIAASSTPESVNDRHSALDAGTIDTSPSATEPVSQTDPVPEIDEVVPSVHATEDAPAPIAAADVSADESYKPFRSVTTDDVDEDLDANDGSPLKSDVSATEPASQNTPFQEPSESTPQSMMQMHKNSASQWQSPKFLPLRRSRILSTSLRDIRTLSQ</sequence>
<gene>
    <name evidence="2" type="ORF">BS47DRAFT_584963</name>
</gene>
<feature type="compositionally biased region" description="Low complexity" evidence="1">
    <location>
        <begin position="311"/>
        <end position="321"/>
    </location>
</feature>
<keyword evidence="3" id="KW-1185">Reference proteome</keyword>
<feature type="compositionally biased region" description="Polar residues" evidence="1">
    <location>
        <begin position="280"/>
        <end position="294"/>
    </location>
</feature>
<proteinExistence type="predicted"/>
<name>A0A9P6B3D8_9AGAM</name>
<feature type="compositionally biased region" description="Basic and acidic residues" evidence="1">
    <location>
        <begin position="67"/>
        <end position="79"/>
    </location>
</feature>
<dbReference type="EMBL" id="MU128935">
    <property type="protein sequence ID" value="KAF9516943.1"/>
    <property type="molecule type" value="Genomic_DNA"/>
</dbReference>
<feature type="compositionally biased region" description="Basic and acidic residues" evidence="1">
    <location>
        <begin position="37"/>
        <end position="48"/>
    </location>
</feature>
<comment type="caution">
    <text evidence="2">The sequence shown here is derived from an EMBL/GenBank/DDBJ whole genome shotgun (WGS) entry which is preliminary data.</text>
</comment>
<evidence type="ECO:0000313" key="3">
    <source>
        <dbReference type="Proteomes" id="UP000886523"/>
    </source>
</evidence>
<accession>A0A9P6B3D8</accession>
<evidence type="ECO:0000256" key="1">
    <source>
        <dbReference type="SAM" id="MobiDB-lite"/>
    </source>
</evidence>
<feature type="compositionally biased region" description="Basic and acidic residues" evidence="1">
    <location>
        <begin position="112"/>
        <end position="127"/>
    </location>
</feature>
<dbReference type="AlphaFoldDB" id="A0A9P6B3D8"/>